<dbReference type="AlphaFoldDB" id="A0ABD0K7J1"/>
<dbReference type="InterPro" id="IPR051016">
    <property type="entry name" value="Diverse_Substrate_AcTransf"/>
</dbReference>
<keyword evidence="6" id="KW-1185">Reference proteome</keyword>
<gene>
    <name evidence="5" type="ORF">BaRGS_00025883</name>
</gene>
<evidence type="ECO:0000313" key="6">
    <source>
        <dbReference type="Proteomes" id="UP001519460"/>
    </source>
</evidence>
<evidence type="ECO:0000256" key="1">
    <source>
        <dbReference type="ARBA" id="ARBA00008694"/>
    </source>
</evidence>
<feature type="domain" description="N-acetyltransferase" evidence="4">
    <location>
        <begin position="3"/>
        <end position="140"/>
    </location>
</feature>
<protein>
    <recommendedName>
        <fullName evidence="4">N-acetyltransferase domain-containing protein</fullName>
    </recommendedName>
</protein>
<comment type="caution">
    <text evidence="5">The sequence shown here is derived from an EMBL/GenBank/DDBJ whole genome shotgun (WGS) entry which is preliminary data.</text>
</comment>
<evidence type="ECO:0000313" key="5">
    <source>
        <dbReference type="EMBL" id="KAK7482850.1"/>
    </source>
</evidence>
<dbReference type="Proteomes" id="UP001519460">
    <property type="component" value="Unassembled WGS sequence"/>
</dbReference>
<name>A0ABD0K7J1_9CAEN</name>
<dbReference type="InterPro" id="IPR000182">
    <property type="entry name" value="GNAT_dom"/>
</dbReference>
<evidence type="ECO:0000256" key="3">
    <source>
        <dbReference type="ARBA" id="ARBA00023315"/>
    </source>
</evidence>
<organism evidence="5 6">
    <name type="scientific">Batillaria attramentaria</name>
    <dbReference type="NCBI Taxonomy" id="370345"/>
    <lineage>
        <taxon>Eukaryota</taxon>
        <taxon>Metazoa</taxon>
        <taxon>Spiralia</taxon>
        <taxon>Lophotrochozoa</taxon>
        <taxon>Mollusca</taxon>
        <taxon>Gastropoda</taxon>
        <taxon>Caenogastropoda</taxon>
        <taxon>Sorbeoconcha</taxon>
        <taxon>Cerithioidea</taxon>
        <taxon>Batillariidae</taxon>
        <taxon>Batillaria</taxon>
    </lineage>
</organism>
<accession>A0ABD0K7J1</accession>
<dbReference type="InterPro" id="IPR016181">
    <property type="entry name" value="Acyl_CoA_acyltransferase"/>
</dbReference>
<dbReference type="GO" id="GO:0008080">
    <property type="term" value="F:N-acetyltransferase activity"/>
    <property type="evidence" value="ECO:0007669"/>
    <property type="project" value="UniProtKB-ARBA"/>
</dbReference>
<dbReference type="Pfam" id="PF00583">
    <property type="entry name" value="Acetyltransf_1"/>
    <property type="match status" value="1"/>
</dbReference>
<evidence type="ECO:0000256" key="2">
    <source>
        <dbReference type="ARBA" id="ARBA00022679"/>
    </source>
</evidence>
<dbReference type="PANTHER" id="PTHR10545">
    <property type="entry name" value="DIAMINE N-ACETYLTRANSFERASE"/>
    <property type="match status" value="1"/>
</dbReference>
<dbReference type="PANTHER" id="PTHR10545:SF29">
    <property type="entry name" value="GH14572P-RELATED"/>
    <property type="match status" value="1"/>
</dbReference>
<keyword evidence="3" id="KW-0012">Acyltransferase</keyword>
<dbReference type="PROSITE" id="PS51186">
    <property type="entry name" value="GNAT"/>
    <property type="match status" value="1"/>
</dbReference>
<proteinExistence type="inferred from homology"/>
<dbReference type="SUPFAM" id="SSF55729">
    <property type="entry name" value="Acyl-CoA N-acyltransferases (Nat)"/>
    <property type="match status" value="1"/>
</dbReference>
<evidence type="ECO:0000259" key="4">
    <source>
        <dbReference type="PROSITE" id="PS51186"/>
    </source>
</evidence>
<dbReference type="CDD" id="cd04301">
    <property type="entry name" value="NAT_SF"/>
    <property type="match status" value="1"/>
</dbReference>
<reference evidence="5 6" key="1">
    <citation type="journal article" date="2023" name="Sci. Data">
        <title>Genome assembly of the Korean intertidal mud-creeper Batillaria attramentaria.</title>
        <authorList>
            <person name="Patra A.K."/>
            <person name="Ho P.T."/>
            <person name="Jun S."/>
            <person name="Lee S.J."/>
            <person name="Kim Y."/>
            <person name="Won Y.J."/>
        </authorList>
    </citation>
    <scope>NUCLEOTIDE SEQUENCE [LARGE SCALE GENOMIC DNA]</scope>
    <source>
        <strain evidence="5">Wonlab-2016</strain>
    </source>
</reference>
<dbReference type="EMBL" id="JACVVK020000237">
    <property type="protein sequence ID" value="KAK7482850.1"/>
    <property type="molecule type" value="Genomic_DNA"/>
</dbReference>
<comment type="similarity">
    <text evidence="1">Belongs to the acetyltransferase family.</text>
</comment>
<keyword evidence="2" id="KW-0808">Transferase</keyword>
<dbReference type="FunFam" id="3.40.630.30:FF:000064">
    <property type="entry name" value="GNAT family acetyltransferase"/>
    <property type="match status" value="1"/>
</dbReference>
<sequence length="151" mass="17418">MTFTVREATENDCDEIMRLIKDLAEYEKMLDQVSIKAEGNATAAAQLVGYVMYYYTYSPWRGRACCMEDIYVEPAWRGKGVGTALWAEVTKSALSMGCSFVQWVVLDWNKPTIEYYKRQGAEDISEKEGWLLFRMTKPAMTEFVTRKTKQS</sequence>
<dbReference type="Gene3D" id="3.40.630.30">
    <property type="match status" value="1"/>
</dbReference>